<dbReference type="Pfam" id="PF13401">
    <property type="entry name" value="AAA_22"/>
    <property type="match status" value="1"/>
</dbReference>
<dbReference type="STRING" id="658187.LDG_6448"/>
<keyword evidence="3" id="KW-1185">Reference proteome</keyword>
<dbReference type="Proteomes" id="UP000002770">
    <property type="component" value="Unassembled WGS sequence"/>
</dbReference>
<evidence type="ECO:0000313" key="2">
    <source>
        <dbReference type="EMBL" id="EHL31517.1"/>
    </source>
</evidence>
<dbReference type="HOGENOM" id="CLU_560110_0_0_6"/>
<dbReference type="GO" id="GO:0016887">
    <property type="term" value="F:ATP hydrolysis activity"/>
    <property type="evidence" value="ECO:0007669"/>
    <property type="project" value="InterPro"/>
</dbReference>
<protein>
    <recommendedName>
        <fullName evidence="1">SPOR domain-containing protein</fullName>
    </recommendedName>
</protein>
<dbReference type="InterPro" id="IPR036680">
    <property type="entry name" value="SPOR-like_sf"/>
</dbReference>
<dbReference type="InterPro" id="IPR049945">
    <property type="entry name" value="AAA_22"/>
</dbReference>
<dbReference type="AlphaFoldDB" id="G9EMI1"/>
<dbReference type="GO" id="GO:0042834">
    <property type="term" value="F:peptidoglycan binding"/>
    <property type="evidence" value="ECO:0007669"/>
    <property type="project" value="InterPro"/>
</dbReference>
<dbReference type="InParanoid" id="G9EMI1"/>
<dbReference type="eggNOG" id="COG3266">
    <property type="taxonomic scope" value="Bacteria"/>
</dbReference>
<dbReference type="eggNOG" id="COG3267">
    <property type="taxonomic scope" value="Bacteria"/>
</dbReference>
<dbReference type="EMBL" id="JH413813">
    <property type="protein sequence ID" value="EHL31517.1"/>
    <property type="molecule type" value="Genomic_DNA"/>
</dbReference>
<accession>G9EMI1</accession>
<dbReference type="Gene3D" id="3.30.70.1070">
    <property type="entry name" value="Sporulation related repeat"/>
    <property type="match status" value="1"/>
</dbReference>
<reference evidence="2 3" key="1">
    <citation type="journal article" date="2011" name="BMC Genomics">
        <title>Insight into cross-talk between intra-amoebal pathogens.</title>
        <authorList>
            <person name="Gimenez G."/>
            <person name="Bertelli C."/>
            <person name="Moliner C."/>
            <person name="Robert C."/>
            <person name="Raoult D."/>
            <person name="Fournier P.E."/>
            <person name="Greub G."/>
        </authorList>
    </citation>
    <scope>NUCLEOTIDE SEQUENCE [LARGE SCALE GENOMIC DNA]</scope>
    <source>
        <strain evidence="2 3">LLAP12</strain>
    </source>
</reference>
<dbReference type="PANTHER" id="PTHR35894">
    <property type="entry name" value="GENERAL SECRETION PATHWAY PROTEIN A-RELATED"/>
    <property type="match status" value="1"/>
</dbReference>
<dbReference type="PROSITE" id="PS51724">
    <property type="entry name" value="SPOR"/>
    <property type="match status" value="1"/>
</dbReference>
<dbReference type="InterPro" id="IPR007730">
    <property type="entry name" value="SPOR-like_dom"/>
</dbReference>
<dbReference type="RefSeq" id="WP_006870379.1">
    <property type="nucleotide sequence ID" value="NZ_JH413813.1"/>
</dbReference>
<organism evidence="2 3">
    <name type="scientific">Legionella drancourtii LLAP12</name>
    <dbReference type="NCBI Taxonomy" id="658187"/>
    <lineage>
        <taxon>Bacteria</taxon>
        <taxon>Pseudomonadati</taxon>
        <taxon>Pseudomonadota</taxon>
        <taxon>Gammaproteobacteria</taxon>
        <taxon>Legionellales</taxon>
        <taxon>Legionellaceae</taxon>
        <taxon>Legionella</taxon>
    </lineage>
</organism>
<dbReference type="OrthoDB" id="5648409at2"/>
<feature type="domain" description="SPOR" evidence="1">
    <location>
        <begin position="367"/>
        <end position="446"/>
    </location>
</feature>
<name>G9EMI1_9GAMM</name>
<dbReference type="InterPro" id="IPR027417">
    <property type="entry name" value="P-loop_NTPase"/>
</dbReference>
<evidence type="ECO:0000313" key="3">
    <source>
        <dbReference type="Proteomes" id="UP000002770"/>
    </source>
</evidence>
<dbReference type="PANTHER" id="PTHR35894:SF7">
    <property type="entry name" value="GENERAL SECRETION PATHWAY PROTEIN A-RELATED"/>
    <property type="match status" value="1"/>
</dbReference>
<dbReference type="SUPFAM" id="SSF52540">
    <property type="entry name" value="P-loop containing nucleoside triphosphate hydrolases"/>
    <property type="match status" value="1"/>
</dbReference>
<proteinExistence type="predicted"/>
<evidence type="ECO:0000259" key="1">
    <source>
        <dbReference type="PROSITE" id="PS51724"/>
    </source>
</evidence>
<dbReference type="InterPro" id="IPR052026">
    <property type="entry name" value="ExeA_AAA_ATPase_DNA-bind"/>
</dbReference>
<sequence length="451" mass="50226">MNEGLFQSDLAAVIQPRVLLKPESWVSKIEFINHLILFNNVLITVLSEKEGGKTCFATLLQNNLDPQIKLLAITVKAPCNREEIIEDIATQFHLKYDQHTDISSLVAQINERRAHVLLIIDDAQHLPEVFIKEVMLAIKNQENFNFFHLCLISDYSLVAALNSLSASFFNDLVHTIELSSLTESEARTYVLQRAMATHLITKPLSDAQLKQFYQLTKGNVAKINSSLESFVFNCANKVQGNIRELFRKSAVPVGGAVLAGAACLFLSNAYYQEPATNVTTALASPQAEIIEVQPEALSSTIASWQDSVTRQLVEHNLAEKQNLDIINKGLSREAIAIADKAVIHAKANISSHLLAKAQSISGKGTASKAEKLYTIQLVASPDKVDMQRYIKNNKLLYTSAKLHHYTENKVVWYVLTMGEYNNMTDAQQSIERLPPSLMKLNPWVRPISSLG</sequence>
<gene>
    <name evidence="2" type="ORF">LDG_6448</name>
</gene>
<dbReference type="Pfam" id="PF05036">
    <property type="entry name" value="SPOR"/>
    <property type="match status" value="1"/>
</dbReference>